<evidence type="ECO:0000259" key="1">
    <source>
        <dbReference type="Pfam" id="PF13613"/>
    </source>
</evidence>
<feature type="domain" description="Transposase Helix-turn-helix" evidence="1">
    <location>
        <begin position="4"/>
        <end position="50"/>
    </location>
</feature>
<protein>
    <submittedName>
        <fullName evidence="2">Transposase family protein</fullName>
    </submittedName>
</protein>
<dbReference type="EMBL" id="CP061539">
    <property type="protein sequence ID" value="QNV38850.1"/>
    <property type="molecule type" value="Genomic_DNA"/>
</dbReference>
<keyword evidence="3" id="KW-1185">Reference proteome</keyword>
<dbReference type="RefSeq" id="WP_168615327.1">
    <property type="nucleotide sequence ID" value="NZ_BAAAOX010000010.1"/>
</dbReference>
<dbReference type="KEGG" id="rter:IDM49_05210"/>
<sequence length="111" mass="12438">MRPRKLSLNQALKIILLYLPHNLTEELLADIFETSQATISSTIHRIESALLQLPELKTAGLESLSKVPDSLVVDGTLMAVWNWATQGKILFSGKHHRARFNHQVSCTLHGK</sequence>
<reference evidence="2 3" key="1">
    <citation type="submission" date="2020-09" db="EMBL/GenBank/DDBJ databases">
        <title>Investigation of environmental microbes.</title>
        <authorList>
            <person name="Ou Y."/>
            <person name="Kang Q."/>
        </authorList>
    </citation>
    <scope>NUCLEOTIDE SEQUENCE [LARGE SCALE GENOMIC DNA]</scope>
    <source>
        <strain evidence="2 3">KJZ-14</strain>
    </source>
</reference>
<dbReference type="AlphaFoldDB" id="A0A7H2BGQ4"/>
<name>A0A7H2BGQ4_9MICC</name>
<dbReference type="InterPro" id="IPR027805">
    <property type="entry name" value="Transposase_HTH_dom"/>
</dbReference>
<accession>A0A7H2BGQ4</accession>
<evidence type="ECO:0000313" key="2">
    <source>
        <dbReference type="EMBL" id="QNV38850.1"/>
    </source>
</evidence>
<proteinExistence type="predicted"/>
<dbReference type="Pfam" id="PF13613">
    <property type="entry name" value="HTH_Tnp_4"/>
    <property type="match status" value="1"/>
</dbReference>
<organism evidence="2 3">
    <name type="scientific">Rothia terrae</name>
    <dbReference type="NCBI Taxonomy" id="396015"/>
    <lineage>
        <taxon>Bacteria</taxon>
        <taxon>Bacillati</taxon>
        <taxon>Actinomycetota</taxon>
        <taxon>Actinomycetes</taxon>
        <taxon>Micrococcales</taxon>
        <taxon>Micrococcaceae</taxon>
        <taxon>Rothia</taxon>
    </lineage>
</organism>
<evidence type="ECO:0000313" key="3">
    <source>
        <dbReference type="Proteomes" id="UP000516404"/>
    </source>
</evidence>
<gene>
    <name evidence="2" type="ORF">IDM49_05210</name>
</gene>
<dbReference type="Proteomes" id="UP000516404">
    <property type="component" value="Chromosome"/>
</dbReference>